<evidence type="ECO:0000313" key="3">
    <source>
        <dbReference type="Proteomes" id="UP000245263"/>
    </source>
</evidence>
<organism evidence="2 3">
    <name type="scientific">Leptospira kobayashii</name>
    <dbReference type="NCBI Taxonomy" id="1917830"/>
    <lineage>
        <taxon>Bacteria</taxon>
        <taxon>Pseudomonadati</taxon>
        <taxon>Spirochaetota</taxon>
        <taxon>Spirochaetia</taxon>
        <taxon>Leptospirales</taxon>
        <taxon>Leptospiraceae</taxon>
        <taxon>Leptospira</taxon>
    </lineage>
</organism>
<gene>
    <name evidence="2" type="ORF">LPTSP3_g11510</name>
</gene>
<keyword evidence="1" id="KW-0472">Membrane</keyword>
<evidence type="ECO:0000313" key="2">
    <source>
        <dbReference type="EMBL" id="BDA78221.1"/>
    </source>
</evidence>
<keyword evidence="1" id="KW-1133">Transmembrane helix</keyword>
<protein>
    <recommendedName>
        <fullName evidence="4">Lipoprotein</fullName>
    </recommendedName>
</protein>
<reference evidence="2 3" key="1">
    <citation type="submission" date="2021-08" db="EMBL/GenBank/DDBJ databases">
        <title>Complete genome sequence of Leptospira kobayashii strain E30.</title>
        <authorList>
            <person name="Nakao R."/>
            <person name="Nakamura S."/>
            <person name="Masuzawa T."/>
            <person name="Koizumi N."/>
        </authorList>
    </citation>
    <scope>NUCLEOTIDE SEQUENCE [LARGE SCALE GENOMIC DNA]</scope>
    <source>
        <strain evidence="2 3">E30</strain>
    </source>
</reference>
<dbReference type="RefSeq" id="WP_135354816.1">
    <property type="nucleotide sequence ID" value="NZ_AP025028.1"/>
</dbReference>
<evidence type="ECO:0008006" key="4">
    <source>
        <dbReference type="Google" id="ProtNLM"/>
    </source>
</evidence>
<dbReference type="EMBL" id="AP025028">
    <property type="protein sequence ID" value="BDA78221.1"/>
    <property type="molecule type" value="Genomic_DNA"/>
</dbReference>
<name>A0ABN6KBT6_9LEPT</name>
<keyword evidence="3" id="KW-1185">Reference proteome</keyword>
<accession>A0ABN6KBT6</accession>
<sequence length="372" mass="42049">MKILSEFSIKKSFFPTFFISLFLLGITTSLLPGCSYITVSDEMKQRNHVDSPNRLGIAIVQGDHLYNRAFRSASPELIIAIKKILEEKNRTKEQLVNIDTLGDGSEYDYTQEFSTMEKKNILELQYLYERTTIPVVMNWLGLITLGILPIKQTFQFTVTPIIHDSNGKATSLSPIQSSTTINEWKSWFLFPFGYTKSREVDYLQYILSESIDSALKEIETKKIALSSFKPNSPPLELPFRMSMDPAVCDVTTSFGNRSIIAAKPGNFICFVSVLFANKTENTVFLNTGDFKIVVGGKEFTAMTSVPTSYGKEENLTQSLSLEKGDSGWNMRMVFFFSYPKSLGDPTVLRYTDKQISTIPVEAKFKLFKKPGQ</sequence>
<feature type="transmembrane region" description="Helical" evidence="1">
    <location>
        <begin position="12"/>
        <end position="31"/>
    </location>
</feature>
<evidence type="ECO:0000256" key="1">
    <source>
        <dbReference type="SAM" id="Phobius"/>
    </source>
</evidence>
<dbReference type="Proteomes" id="UP000245263">
    <property type="component" value="Chromosome 1"/>
</dbReference>
<proteinExistence type="predicted"/>
<keyword evidence="1" id="KW-0812">Transmembrane</keyword>